<dbReference type="InterPro" id="IPR004843">
    <property type="entry name" value="Calcineurin-like_PHP"/>
</dbReference>
<feature type="domain" description="Calcineurin-like phosphoesterase" evidence="1">
    <location>
        <begin position="30"/>
        <end position="232"/>
    </location>
</feature>
<dbReference type="InterPro" id="IPR050126">
    <property type="entry name" value="Ap4A_hydrolase"/>
</dbReference>
<organism evidence="2 3">
    <name type="scientific">Corticicoccus populi</name>
    <dbReference type="NCBI Taxonomy" id="1812821"/>
    <lineage>
        <taxon>Bacteria</taxon>
        <taxon>Bacillati</taxon>
        <taxon>Bacillota</taxon>
        <taxon>Bacilli</taxon>
        <taxon>Bacillales</taxon>
        <taxon>Staphylococcaceae</taxon>
        <taxon>Corticicoccus</taxon>
    </lineage>
</organism>
<dbReference type="EMBL" id="JBHUOQ010000001">
    <property type="protein sequence ID" value="MFD2829679.1"/>
    <property type="molecule type" value="Genomic_DNA"/>
</dbReference>
<reference evidence="3" key="1">
    <citation type="journal article" date="2019" name="Int. J. Syst. Evol. Microbiol.">
        <title>The Global Catalogue of Microorganisms (GCM) 10K type strain sequencing project: providing services to taxonomists for standard genome sequencing and annotation.</title>
        <authorList>
            <consortium name="The Broad Institute Genomics Platform"/>
            <consortium name="The Broad Institute Genome Sequencing Center for Infectious Disease"/>
            <person name="Wu L."/>
            <person name="Ma J."/>
        </authorList>
    </citation>
    <scope>NUCLEOTIDE SEQUENCE [LARGE SCALE GENOMIC DNA]</scope>
    <source>
        <strain evidence="3">KCTC 33575</strain>
    </source>
</reference>
<dbReference type="InterPro" id="IPR029052">
    <property type="entry name" value="Metallo-depent_PP-like"/>
</dbReference>
<dbReference type="PANTHER" id="PTHR42850:SF4">
    <property type="entry name" value="ZINC-DEPENDENT ENDOPOLYPHOSPHATASE"/>
    <property type="match status" value="1"/>
</dbReference>
<dbReference type="SUPFAM" id="SSF56300">
    <property type="entry name" value="Metallo-dependent phosphatases"/>
    <property type="match status" value="1"/>
</dbReference>
<sequence>MLILYQINQNFPFPCYNLAERGAIVISEQRILAISDIHGCYDEFQLLLERIQFDSSSDRLILLGDYMDRGPKSKQTLERVMELVNLGASALRGNHDQMFLDFINSDNPKRAQHYMMNGGQVTLETYVGKEHFENGVTMENLESAKSYIKTHYQDHIDFISGLLYYVETDNHLFIHAGIDPGLDDWRDTPEYDMIWIRDAFFRAEHPYDFTVVHGHTPAQFIRGDKDNNIYFGNKKIGIDGACAYGGRLNCLIINGKNYQEMFVDSGEI</sequence>
<dbReference type="CDD" id="cd00144">
    <property type="entry name" value="MPP_PPP_family"/>
    <property type="match status" value="1"/>
</dbReference>
<accession>A0ABW5WW86</accession>
<keyword evidence="3" id="KW-1185">Reference proteome</keyword>
<evidence type="ECO:0000313" key="2">
    <source>
        <dbReference type="EMBL" id="MFD2829679.1"/>
    </source>
</evidence>
<dbReference type="Pfam" id="PF00149">
    <property type="entry name" value="Metallophos"/>
    <property type="match status" value="1"/>
</dbReference>
<dbReference type="Gene3D" id="3.60.21.10">
    <property type="match status" value="1"/>
</dbReference>
<evidence type="ECO:0000313" key="3">
    <source>
        <dbReference type="Proteomes" id="UP001597519"/>
    </source>
</evidence>
<gene>
    <name evidence="2" type="ORF">ACFSX4_04305</name>
</gene>
<name>A0ABW5WW86_9STAP</name>
<proteinExistence type="predicted"/>
<evidence type="ECO:0000259" key="1">
    <source>
        <dbReference type="Pfam" id="PF00149"/>
    </source>
</evidence>
<dbReference type="GO" id="GO:0016787">
    <property type="term" value="F:hydrolase activity"/>
    <property type="evidence" value="ECO:0007669"/>
    <property type="project" value="UniProtKB-KW"/>
</dbReference>
<dbReference type="Proteomes" id="UP001597519">
    <property type="component" value="Unassembled WGS sequence"/>
</dbReference>
<dbReference type="PANTHER" id="PTHR42850">
    <property type="entry name" value="METALLOPHOSPHOESTERASE"/>
    <property type="match status" value="1"/>
</dbReference>
<dbReference type="RefSeq" id="WP_377771894.1">
    <property type="nucleotide sequence ID" value="NZ_JBHUOQ010000001.1"/>
</dbReference>
<dbReference type="EC" id="3.1.-.-" evidence="2"/>
<comment type="caution">
    <text evidence="2">The sequence shown here is derived from an EMBL/GenBank/DDBJ whole genome shotgun (WGS) entry which is preliminary data.</text>
</comment>
<keyword evidence="2" id="KW-0378">Hydrolase</keyword>
<protein>
    <submittedName>
        <fullName evidence="2">Metallophosphoesterase family protein</fullName>
        <ecNumber evidence="2">3.1.-.-</ecNumber>
    </submittedName>
</protein>